<evidence type="ECO:0000313" key="2">
    <source>
        <dbReference type="EMBL" id="SCY31357.1"/>
    </source>
</evidence>
<dbReference type="InterPro" id="IPR025164">
    <property type="entry name" value="Toastrack_DUF4097"/>
</dbReference>
<feature type="domain" description="DUF4097" evidence="1">
    <location>
        <begin position="62"/>
        <end position="254"/>
    </location>
</feature>
<dbReference type="Proteomes" id="UP000198636">
    <property type="component" value="Unassembled WGS sequence"/>
</dbReference>
<evidence type="ECO:0000259" key="1">
    <source>
        <dbReference type="Pfam" id="PF13349"/>
    </source>
</evidence>
<reference evidence="2 3" key="1">
    <citation type="submission" date="2016-10" db="EMBL/GenBank/DDBJ databases">
        <authorList>
            <person name="de Groot N.N."/>
        </authorList>
    </citation>
    <scope>NUCLEOTIDE SEQUENCE [LARGE SCALE GENOMIC DNA]</scope>
    <source>
        <strain evidence="2 3">DSM 18978</strain>
    </source>
</reference>
<keyword evidence="3" id="KW-1185">Reference proteome</keyword>
<dbReference type="STRING" id="1120976.SAMN03080606_01251"/>
<dbReference type="EMBL" id="FMUS01000006">
    <property type="protein sequence ID" value="SCY31357.1"/>
    <property type="molecule type" value="Genomic_DNA"/>
</dbReference>
<organism evidence="2 3">
    <name type="scientific">Alkaliphilus peptidifermentans DSM 18978</name>
    <dbReference type="NCBI Taxonomy" id="1120976"/>
    <lineage>
        <taxon>Bacteria</taxon>
        <taxon>Bacillati</taxon>
        <taxon>Bacillota</taxon>
        <taxon>Clostridia</taxon>
        <taxon>Peptostreptococcales</taxon>
        <taxon>Natronincolaceae</taxon>
        <taxon>Alkaliphilus</taxon>
    </lineage>
</organism>
<dbReference type="Gene3D" id="2.160.20.120">
    <property type="match status" value="1"/>
</dbReference>
<dbReference type="AlphaFoldDB" id="A0A1G5EWL3"/>
<dbReference type="Pfam" id="PF13349">
    <property type="entry name" value="DUF4097"/>
    <property type="match status" value="2"/>
</dbReference>
<dbReference type="PANTHER" id="PTHR34094:SF1">
    <property type="entry name" value="PROTEIN FAM185A"/>
    <property type="match status" value="1"/>
</dbReference>
<protein>
    <submittedName>
        <fullName evidence="2">DUF4097 and DUF4098 domain-containing protein YvlB</fullName>
    </submittedName>
</protein>
<accession>A0A1G5EWL3</accession>
<feature type="domain" description="DUF4097" evidence="1">
    <location>
        <begin position="258"/>
        <end position="410"/>
    </location>
</feature>
<evidence type="ECO:0000313" key="3">
    <source>
        <dbReference type="Proteomes" id="UP000198636"/>
    </source>
</evidence>
<name>A0A1G5EWL3_9FIRM</name>
<sequence>MNINMRKLVLITALVMVVSFSIAGGIFRSEGFWLLEGNGNWIGSGRYTSVINQEETVSLNGINTLEIDTTSQDINIIPTDAGFDLRVHFHGEVTSSNEDTAPELSIITSGESIVIRVSRRDVISIGPSFYNSNLKLDVYLPVDYNNNLVIDTSSGNSKIKDLNLLSFDYSATSGDLSAGTITAVEAFINSSSGGVTIKDLYVEEVLQRKSTSGDTRIDNISASDASFNSSSGKLTIKDIIVANLLTITSTSGDTVIGNATSNQMVLRASSGVINIDEITTNRLEHESTSGDFTIKKGNILNGQIEASSAKISVNNSNGDMSIVTTSGDVNLGYTEFDNSINVFTSSGKVSLSLQRDASFTLRVNTSSGKINSDFPITTFGSPSKNKLEGTVGTGSGSITIGTSSGDVNIKN</sequence>
<gene>
    <name evidence="2" type="ORF">SAMN03080606_01251</name>
</gene>
<dbReference type="PANTHER" id="PTHR34094">
    <property type="match status" value="1"/>
</dbReference>
<proteinExistence type="predicted"/>
<dbReference type="RefSeq" id="WP_091541235.1">
    <property type="nucleotide sequence ID" value="NZ_FMUS01000006.1"/>
</dbReference>
<dbReference type="OrthoDB" id="1896129at2"/>